<evidence type="ECO:0000256" key="2">
    <source>
        <dbReference type="ARBA" id="ARBA00022448"/>
    </source>
</evidence>
<proteinExistence type="predicted"/>
<protein>
    <submittedName>
        <fullName evidence="9">Uncharacterized protein</fullName>
    </submittedName>
</protein>
<dbReference type="InterPro" id="IPR056535">
    <property type="entry name" value="TPR_NUP160_M"/>
</dbReference>
<evidence type="ECO:0000256" key="4">
    <source>
        <dbReference type="PROSITE-ProRule" id="PRU00221"/>
    </source>
</evidence>
<organism evidence="9 10">
    <name type="scientific">Macrostomum lignano</name>
    <dbReference type="NCBI Taxonomy" id="282301"/>
    <lineage>
        <taxon>Eukaryota</taxon>
        <taxon>Metazoa</taxon>
        <taxon>Spiralia</taxon>
        <taxon>Lophotrochozoa</taxon>
        <taxon>Platyhelminthes</taxon>
        <taxon>Rhabditophora</taxon>
        <taxon>Macrostomorpha</taxon>
        <taxon>Macrostomida</taxon>
        <taxon>Macrostomidae</taxon>
        <taxon>Macrostomum</taxon>
    </lineage>
</organism>
<dbReference type="Pfam" id="PF23354">
    <property type="entry name" value="TPR_NUP160_120_M"/>
    <property type="match status" value="1"/>
</dbReference>
<evidence type="ECO:0000259" key="6">
    <source>
        <dbReference type="Pfam" id="PF11715"/>
    </source>
</evidence>
<feature type="domain" description="NUP160 middle TPR" evidence="8">
    <location>
        <begin position="939"/>
        <end position="1234"/>
    </location>
</feature>
<feature type="domain" description="Nucleoporin Nup120/160 beta-propeller" evidence="6">
    <location>
        <begin position="68"/>
        <end position="220"/>
    </location>
</feature>
<feature type="region of interest" description="Disordered" evidence="5">
    <location>
        <begin position="1249"/>
        <end position="1277"/>
    </location>
</feature>
<evidence type="ECO:0000259" key="8">
    <source>
        <dbReference type="Pfam" id="PF23354"/>
    </source>
</evidence>
<feature type="compositionally biased region" description="Gly residues" evidence="5">
    <location>
        <begin position="241"/>
        <end position="263"/>
    </location>
</feature>
<dbReference type="Pfam" id="PF11715">
    <property type="entry name" value="Beta-prop_Nup120_160"/>
    <property type="match status" value="2"/>
</dbReference>
<keyword evidence="2" id="KW-0813">Transport</keyword>
<dbReference type="OrthoDB" id="67716at2759"/>
<feature type="repeat" description="WD" evidence="4">
    <location>
        <begin position="313"/>
        <end position="335"/>
    </location>
</feature>
<reference evidence="9 10" key="1">
    <citation type="submission" date="2017-06" db="EMBL/GenBank/DDBJ databases">
        <title>A platform for efficient transgenesis in Macrostomum lignano, a flatworm model organism for stem cell research.</title>
        <authorList>
            <person name="Berezikov E."/>
        </authorList>
    </citation>
    <scope>NUCLEOTIDE SEQUENCE [LARGE SCALE GENOMIC DNA]</scope>
    <source>
        <strain evidence="9">DV1</strain>
        <tissue evidence="9">Whole organism</tissue>
    </source>
</reference>
<keyword evidence="10" id="KW-1185">Reference proteome</keyword>
<feature type="region of interest" description="Disordered" evidence="5">
    <location>
        <begin position="1296"/>
        <end position="1316"/>
    </location>
</feature>
<dbReference type="Proteomes" id="UP000215902">
    <property type="component" value="Unassembled WGS sequence"/>
</dbReference>
<dbReference type="InterPro" id="IPR001680">
    <property type="entry name" value="WD40_rpt"/>
</dbReference>
<evidence type="ECO:0000256" key="5">
    <source>
        <dbReference type="SAM" id="MobiDB-lite"/>
    </source>
</evidence>
<evidence type="ECO:0000259" key="7">
    <source>
        <dbReference type="Pfam" id="PF23347"/>
    </source>
</evidence>
<dbReference type="InterPro" id="IPR056536">
    <property type="entry name" value="TPR_NUP160_C"/>
</dbReference>
<dbReference type="Pfam" id="PF23347">
    <property type="entry name" value="TPR_Nup160_C"/>
    <property type="match status" value="1"/>
</dbReference>
<dbReference type="STRING" id="282301.A0A267G8D5"/>
<evidence type="ECO:0000256" key="1">
    <source>
        <dbReference type="ARBA" id="ARBA00004123"/>
    </source>
</evidence>
<dbReference type="PANTHER" id="PTHR21286">
    <property type="entry name" value="NUCLEAR PORE COMPLEX PROTEIN NUP160"/>
    <property type="match status" value="1"/>
</dbReference>
<dbReference type="PANTHER" id="PTHR21286:SF0">
    <property type="entry name" value="NUCLEAR PORE COMPLEX PROTEIN NUP160"/>
    <property type="match status" value="1"/>
</dbReference>
<dbReference type="GO" id="GO:0017056">
    <property type="term" value="F:structural constituent of nuclear pore"/>
    <property type="evidence" value="ECO:0007669"/>
    <property type="project" value="TreeGrafter"/>
</dbReference>
<feature type="compositionally biased region" description="Acidic residues" evidence="5">
    <location>
        <begin position="1298"/>
        <end position="1316"/>
    </location>
</feature>
<gene>
    <name evidence="9" type="ORF">BOX15_Mlig012168g1</name>
</gene>
<comment type="subcellular location">
    <subcellularLocation>
        <location evidence="1">Nucleus</location>
    </subcellularLocation>
</comment>
<feature type="region of interest" description="Disordered" evidence="5">
    <location>
        <begin position="241"/>
        <end position="273"/>
    </location>
</feature>
<feature type="compositionally biased region" description="Basic residues" evidence="5">
    <location>
        <begin position="1259"/>
        <end position="1268"/>
    </location>
</feature>
<sequence>MLPKEHLLRETSIVSPNNAFNSQSAAYKVVNITLDLGKTLQDVKYADCSGGYVYNCSDALSSSRVRNRVLYWRSHQCTLELVEECFDTPLRSSRVKLVFSDTPVLHVYIAELSTDVYMLVCTTGGLVRFLLHHPAQLKEAASSGGGDLPYSVLHSVNSTAYQVCQPRGAPFRGHVRCATAWFNPVDCSAYAAYGLSGGDVQLLRMPPPGQQLQQRAVQATVELRQSSLFDRLLGGWISGGGAGGGGRGGGGGVSSVGGDGGAGESSADDAPTSLAFWTDDRGASLSFGGPSLSQPHHHSQQVVSSQQHQPVILLTATRDHKLRLWDIDRRECYRSLDLLASLPDPAASGHLRNRGHQLRLVRPSVGGSGAPIGCLYANFTDSPCFLALEGHASADRRLQLRVSHVVLSPSRDLIDLAVEPDTAWALYADPGGSYSLYGVSLTGAPSRQIRCQLLDSDFSPLAARDHASRFARAFGGREFAPESVKRALRLFLDENSLGAHLDQLETAATAGDEAMDAASSAVCSLEFMRSLLLDAVDTLAQDELAAAVDVSLFDDADADRLDERRACHVDRFYEQLLQLHSVDTAVCGIVADWRRSGFVGLIRRRFLGLMRPADTAELCHLLTEADGLGPEALTELPTLEDAQGTRDFLAAVSSCQQLLASLEPGLVDLLLGELLQLALSNACQDAPLVASRACQSPLVRRACHSLNDGGPLQSIAEPVSAFATLLTALESIDFLDDVDLTLLGQQSALAAVGSQQHRHHLQRQLLGAWPAGELLANGLAQSVDSRLRLLVACLLLFSELPNRFVGLNDELKARSVDLLCSMALLRWCGALVYSPAPTRLIESLRAQLALLLAKPYLADLDSAGLASLGSADCPALPAWHVFGGSGSLLRVLLVSSSSSSGMRDEVNEANDEDGCTVCGNFGRDLLPTSVSVVQHLLSPERGGLSFPLFLLWSGQLEHLYSYTGMCLGWVRSDPALLYALRGLALLNQPGLSDRSEAEAKAEAVDCLAQTVECAASCAGQPPPLYHPSFLQLTGLDSPSTQQQQQSHRSQSDSVRASLYVHLVRVLEPLRCSEQIVELARLGLSRVLESTVDNSRYQLPLLATVFKHELELGRYQCALDAMLQLADPSVQLDCIRHLVVTLSDRDQLGALLQLNFGQLGNALVSVLEMRARAVDANLHVYYNLLYCYHTGRSDFKRAASAMHELSARLSRERTGFESAQRQARALLAAIGCLRLLEPRHQWVAAPEDLLEDGSDGQQQLRRKQQKSKTKSFEGRSNGDGAAAMELIVEDCAEAGDAADAGDGDGDAGFDDDDFDDKDEEARPVRVLTLADLEHRYAILSAHLQLSLRHPSATSTTASASAAAAAAATAANSTLGLDELVADLLSVGLYHEAKCLLRRCNRAPTPLLESLAGAAVTASGYVSTTEESFAAIKEALEEEGASAEGASPADCLWSLLQLYTERYDWPGAPGLEAIVRRLLLLDYPLPAWLIKLYTERDPAGLLRLYIAHDRVEEAAELSRRLVESARLAALESGRSATAAPQRCLPYTQILQVREGLRLLGPPAQPWYAKLQASLIDYKSACDDRLRQLVV</sequence>
<dbReference type="GO" id="GO:0005643">
    <property type="term" value="C:nuclear pore"/>
    <property type="evidence" value="ECO:0007669"/>
    <property type="project" value="TreeGrafter"/>
</dbReference>
<evidence type="ECO:0000256" key="3">
    <source>
        <dbReference type="ARBA" id="ARBA00023242"/>
    </source>
</evidence>
<evidence type="ECO:0000313" key="9">
    <source>
        <dbReference type="EMBL" id="PAA81664.1"/>
    </source>
</evidence>
<dbReference type="InterPro" id="IPR059141">
    <property type="entry name" value="Beta-prop_Nup120_160"/>
</dbReference>
<dbReference type="InterPro" id="IPR021717">
    <property type="entry name" value="Nucleoporin_Nup160"/>
</dbReference>
<accession>A0A267G8D5</accession>
<keyword evidence="4" id="KW-0853">WD repeat</keyword>
<feature type="domain" description="Nucleoporin Nup120/160 beta-propeller" evidence="6">
    <location>
        <begin position="272"/>
        <end position="617"/>
    </location>
</feature>
<dbReference type="PROSITE" id="PS50082">
    <property type="entry name" value="WD_REPEATS_2"/>
    <property type="match status" value="1"/>
</dbReference>
<keyword evidence="3" id="KW-0539">Nucleus</keyword>
<name>A0A267G8D5_9PLAT</name>
<comment type="caution">
    <text evidence="9">The sequence shown here is derived from an EMBL/GenBank/DDBJ whole genome shotgun (WGS) entry which is preliminary data.</text>
</comment>
<evidence type="ECO:0000313" key="10">
    <source>
        <dbReference type="Proteomes" id="UP000215902"/>
    </source>
</evidence>
<feature type="domain" description="NUP160 C-terminal TPR" evidence="7">
    <location>
        <begin position="1328"/>
        <end position="1585"/>
    </location>
</feature>
<dbReference type="EMBL" id="NIVC01000517">
    <property type="protein sequence ID" value="PAA81664.1"/>
    <property type="molecule type" value="Genomic_DNA"/>
</dbReference>